<feature type="compositionally biased region" description="Low complexity" evidence="6">
    <location>
        <begin position="105"/>
        <end position="124"/>
    </location>
</feature>
<keyword evidence="4" id="KW-0378">Hydrolase</keyword>
<dbReference type="Pfam" id="PF17921">
    <property type="entry name" value="Integrase_H2C2"/>
    <property type="match status" value="1"/>
</dbReference>
<dbReference type="Proteomes" id="UP000265515">
    <property type="component" value="Unassembled WGS sequence"/>
</dbReference>
<dbReference type="Gramene" id="GBG90336">
    <property type="protein sequence ID" value="GBG90336"/>
    <property type="gene ID" value="CBR_g50584"/>
</dbReference>
<comment type="caution">
    <text evidence="8">The sequence shown here is derived from an EMBL/GenBank/DDBJ whole genome shotgun (WGS) entry which is preliminary data.</text>
</comment>
<evidence type="ECO:0000256" key="2">
    <source>
        <dbReference type="ARBA" id="ARBA00022695"/>
    </source>
</evidence>
<dbReference type="FunFam" id="1.10.340.70:FF:000001">
    <property type="entry name" value="Retrovirus-related Pol polyprotein from transposon gypsy-like Protein"/>
    <property type="match status" value="1"/>
</dbReference>
<dbReference type="GO" id="GO:0004519">
    <property type="term" value="F:endonuclease activity"/>
    <property type="evidence" value="ECO:0007669"/>
    <property type="project" value="UniProtKB-KW"/>
</dbReference>
<dbReference type="CDD" id="cd09274">
    <property type="entry name" value="RNase_HI_RT_Ty3"/>
    <property type="match status" value="2"/>
</dbReference>
<organism evidence="8 9">
    <name type="scientific">Chara braunii</name>
    <name type="common">Braun's stonewort</name>
    <dbReference type="NCBI Taxonomy" id="69332"/>
    <lineage>
        <taxon>Eukaryota</taxon>
        <taxon>Viridiplantae</taxon>
        <taxon>Streptophyta</taxon>
        <taxon>Charophyceae</taxon>
        <taxon>Charales</taxon>
        <taxon>Characeae</taxon>
        <taxon>Chara</taxon>
    </lineage>
</organism>
<evidence type="ECO:0000256" key="3">
    <source>
        <dbReference type="ARBA" id="ARBA00022722"/>
    </source>
</evidence>
<dbReference type="SUPFAM" id="SSF53098">
    <property type="entry name" value="Ribonuclease H-like"/>
    <property type="match status" value="1"/>
</dbReference>
<evidence type="ECO:0000256" key="5">
    <source>
        <dbReference type="ARBA" id="ARBA00023268"/>
    </source>
</evidence>
<keyword evidence="9" id="KW-1185">Reference proteome</keyword>
<feature type="region of interest" description="Disordered" evidence="6">
    <location>
        <begin position="95"/>
        <end position="138"/>
    </location>
</feature>
<evidence type="ECO:0000256" key="1">
    <source>
        <dbReference type="ARBA" id="ARBA00022679"/>
    </source>
</evidence>
<protein>
    <recommendedName>
        <fullName evidence="7">Integrase catalytic domain-containing protein</fullName>
    </recommendedName>
</protein>
<accession>A0A388M727</accession>
<dbReference type="FunFam" id="3.30.70.270:FF:000003">
    <property type="entry name" value="Transposon Ty3-G Gag-Pol polyprotein"/>
    <property type="match status" value="1"/>
</dbReference>
<gene>
    <name evidence="8" type="ORF">CBR_g50584</name>
</gene>
<dbReference type="GO" id="GO:0016779">
    <property type="term" value="F:nucleotidyltransferase activity"/>
    <property type="evidence" value="ECO:0007669"/>
    <property type="project" value="UniProtKB-KW"/>
</dbReference>
<reference evidence="8 9" key="1">
    <citation type="journal article" date="2018" name="Cell">
        <title>The Chara Genome: Secondary Complexity and Implications for Plant Terrestrialization.</title>
        <authorList>
            <person name="Nishiyama T."/>
            <person name="Sakayama H."/>
            <person name="Vries J.D."/>
            <person name="Buschmann H."/>
            <person name="Saint-Marcoux D."/>
            <person name="Ullrich K.K."/>
            <person name="Haas F.B."/>
            <person name="Vanderstraeten L."/>
            <person name="Becker D."/>
            <person name="Lang D."/>
            <person name="Vosolsobe S."/>
            <person name="Rombauts S."/>
            <person name="Wilhelmsson P.K.I."/>
            <person name="Janitza P."/>
            <person name="Kern R."/>
            <person name="Heyl A."/>
            <person name="Rumpler F."/>
            <person name="Villalobos L.I.A.C."/>
            <person name="Clay J.M."/>
            <person name="Skokan R."/>
            <person name="Toyoda A."/>
            <person name="Suzuki Y."/>
            <person name="Kagoshima H."/>
            <person name="Schijlen E."/>
            <person name="Tajeshwar N."/>
            <person name="Catarino B."/>
            <person name="Hetherington A.J."/>
            <person name="Saltykova A."/>
            <person name="Bonnot C."/>
            <person name="Breuninger H."/>
            <person name="Symeonidi A."/>
            <person name="Radhakrishnan G.V."/>
            <person name="Van Nieuwerburgh F."/>
            <person name="Deforce D."/>
            <person name="Chang C."/>
            <person name="Karol K.G."/>
            <person name="Hedrich R."/>
            <person name="Ulvskov P."/>
            <person name="Glockner G."/>
            <person name="Delwiche C.F."/>
            <person name="Petrasek J."/>
            <person name="Van de Peer Y."/>
            <person name="Friml J."/>
            <person name="Beilby M."/>
            <person name="Dolan L."/>
            <person name="Kohara Y."/>
            <person name="Sugano S."/>
            <person name="Fujiyama A."/>
            <person name="Delaux P.-M."/>
            <person name="Quint M."/>
            <person name="TheiBen G."/>
            <person name="Hagemann M."/>
            <person name="Harholt J."/>
            <person name="Dunand C."/>
            <person name="Zachgo S."/>
            <person name="Langdale J."/>
            <person name="Maumus F."/>
            <person name="Straeten D.V.D."/>
            <person name="Gould S.B."/>
            <person name="Rensing S.A."/>
        </authorList>
    </citation>
    <scope>NUCLEOTIDE SEQUENCE [LARGE SCALE GENOMIC DNA]</scope>
    <source>
        <strain evidence="8 9">S276</strain>
    </source>
</reference>
<dbReference type="GO" id="GO:0003676">
    <property type="term" value="F:nucleic acid binding"/>
    <property type="evidence" value="ECO:0007669"/>
    <property type="project" value="InterPro"/>
</dbReference>
<keyword evidence="2" id="KW-0548">Nucleotidyltransferase</keyword>
<dbReference type="InterPro" id="IPR041588">
    <property type="entry name" value="Integrase_H2C2"/>
</dbReference>
<dbReference type="PROSITE" id="PS50994">
    <property type="entry name" value="INTEGRASE"/>
    <property type="match status" value="1"/>
</dbReference>
<dbReference type="InterPro" id="IPR043502">
    <property type="entry name" value="DNA/RNA_pol_sf"/>
</dbReference>
<evidence type="ECO:0000256" key="4">
    <source>
        <dbReference type="ARBA" id="ARBA00022759"/>
    </source>
</evidence>
<dbReference type="InterPro" id="IPR001584">
    <property type="entry name" value="Integrase_cat-core"/>
</dbReference>
<dbReference type="Gene3D" id="2.40.70.10">
    <property type="entry name" value="Acid Proteases"/>
    <property type="match status" value="1"/>
</dbReference>
<dbReference type="Gene3D" id="3.30.70.270">
    <property type="match status" value="3"/>
</dbReference>
<proteinExistence type="predicted"/>
<dbReference type="SUPFAM" id="SSF50630">
    <property type="entry name" value="Acid proteases"/>
    <property type="match status" value="1"/>
</dbReference>
<evidence type="ECO:0000256" key="6">
    <source>
        <dbReference type="SAM" id="MobiDB-lite"/>
    </source>
</evidence>
<keyword evidence="4" id="KW-0255">Endonuclease</keyword>
<dbReference type="InterPro" id="IPR021109">
    <property type="entry name" value="Peptidase_aspartic_dom_sf"/>
</dbReference>
<dbReference type="InterPro" id="IPR036397">
    <property type="entry name" value="RNaseH_sf"/>
</dbReference>
<dbReference type="CDD" id="cd00303">
    <property type="entry name" value="retropepsin_like"/>
    <property type="match status" value="1"/>
</dbReference>
<dbReference type="Gene3D" id="3.30.420.10">
    <property type="entry name" value="Ribonuclease H-like superfamily/Ribonuclease H"/>
    <property type="match status" value="2"/>
</dbReference>
<evidence type="ECO:0000259" key="7">
    <source>
        <dbReference type="PROSITE" id="PS50994"/>
    </source>
</evidence>
<dbReference type="Pfam" id="PF00078">
    <property type="entry name" value="RVT_1"/>
    <property type="match status" value="1"/>
</dbReference>
<dbReference type="Pfam" id="PF17919">
    <property type="entry name" value="RT_RNaseH_2"/>
    <property type="match status" value="2"/>
</dbReference>
<dbReference type="PANTHER" id="PTHR37984">
    <property type="entry name" value="PROTEIN CBG26694"/>
    <property type="match status" value="1"/>
</dbReference>
<dbReference type="InterPro" id="IPR041577">
    <property type="entry name" value="RT_RNaseH_2"/>
</dbReference>
<keyword evidence="1" id="KW-0808">Transferase</keyword>
<dbReference type="EMBL" id="BFEA01000804">
    <property type="protein sequence ID" value="GBG90336.1"/>
    <property type="molecule type" value="Genomic_DNA"/>
</dbReference>
<dbReference type="PANTHER" id="PTHR37984:SF5">
    <property type="entry name" value="PROTEIN NYNRIN-LIKE"/>
    <property type="match status" value="1"/>
</dbReference>
<sequence>MTGSSTPISVTLGDDKTQRFFDQTVTDLPFFLTLEATDHPPVSRRHRSSAHFDVIETRARALAAPRETANAAAREQAAAAARAAAMTSSAASSAALSGTNGTQEGMPTGSTGTSSSLGSCQSTSQMAGSQFSPLTPRERELRELQQVERIRERLERELKQATDREREIKNRAARLDMLEADKAELEGLDESGLSDQMKVLKNNMLSLHAHVDSRLDFMQNTLDQILDILQRPGYRPPAQSPLPLTAMSGPFPFQAGTQPSGTSAAAAQTVASSSSGRAVRATPLQQPVPPQGQPQGQWYPKTPMKPPLAFSGERKDEELNTWLRTVPVWVKAKRTLPEDEVVTAASYLEVMPFGLCNAPGTFQHTMNQIFHDHLDNFIIVYLDDILIFSKSAEEHAQHVETVLSLQRQHKYKVNLKKCEFGRTKILYLGHEVSAEGIRPEDAKVASILDWRRPQTVTEVRSFLGMCGYYRKFVKNYSTVASPLTDLTRLDTPWDWSDECEGAFKRLKHTLMNHEVLMVLDPQKPFIVTTDASQYGTGPVLAQQDGKKLRPIEYMSKKMPSKKLAKSTYERELYALYKALVHWRHFLLGRFFYLRTDHQTLKWIKTQPALYDAFKRWVEVIDQYDFKLEYLKGEYNKVADALSCRADYLGALVSDFGVSEEVTQSLVGAYQEDPVTMDIMGKLQAKDKATESEFVMVDRLLYLDKAGVKRLVVPSSERLRSLFLGECHDATGHFGYKKTSVNLVQQFWWPGMLEDAKKYVETCQVCQRDKPRTQAPLGLLKPLPIPTGPGQSVSMDFMDTLVTSKSGKRHIFVRLVAMPETARTDHVILLFMNNWDDWDEKLPLIASLYNNAVHSSTGISPNQLHLGWKPRSALDFLLPENRSSTTPGTLEYGVQYEKLLQQAVEHIKKAQQAMIASENKHRRQSSFLVGERVWVKASELGQEFVGDEMDGPTYVIRIPGHLRTHPVFHASKLAPFAETDQFSSRRSMLPPTMDGQVDIDDIVDHKDLPVQKPLGRGRPPKPKREYRVRFRHHTDPKEDRWFTREELIDTTPQVLAEYEKKLKGKAHAKRKDGPPGAACVFELGAGHNGHRSRESILEGNPGCDDEEIPDSGENGYGGRFSGSSEEKMATYNDFLREFTLVALRIPGVTDRIMSKYFLRQFSEFDKDKILSAYQQTSKFVNTRDVDFSTVTDQAEKTIVTETLALLKEGEVIDLTGRTCDKVKKGIESLHERVHGVDNKIERVENALLVMQAQVSRPALPPQEAVVLPGVANRGFGRTNPANEQCEYYTAVGHFVCACPKLNHDILKRRCTRSLKGEIFGPQGERVNWNSPGGMRRAIIMLNGLEIAAVEAEPVIDIIWDQLRGRGPQVNFILENDGRDRVNATTRLGTAGRRIIRDTVMEEVAGSSVPQAEPEAGEPEKVYGKPREEEPTNKVTAAKKKFRYQIPILTMPEMDDTLSKLLGTMISVSFQTMLQASPRLLKGLGQLLTRWRVEIDENPELPEGEGEEEAPQEVANLQRSRGDLEDLEKAFADIHLSLPDREGGEIMRAPPGTKLSFHALPVGKLKIQIGTHHTDALVDGGAEITIVRRDFAAITGCTVNKEVTGSIRGANREISFAGYVTKCAVKAGIRESIWSFQRMTIMEEMDHDIILGRPWCANVEMIGMHLHDGMYMVDIENPVTGRGELLRLLGTAGDPPKGKLATWSPSFEDSARKGGFARMEGMRERVEIMIEEAFNKKEWIKMGLPQKKRRQEDEVLGVMVAERESKVELGASLPKRKEVRVDVPKVALEIPNLLQLIKAIRFHNVGVDSATLAKFEREVQKGYCLNGKLVSIQPRTVEVTRVIPAVHFLGERSRKEVFENLAKTDKISQWPTPLRTTTEVRAFLGVVDFWRIFIKSFAKIVEPIRAMIREEGTMDWTEEREGAVQTLKDILTFEQVALFAPCFNDEVGRPFILETDGGPLAVGGMLIQKDEEGNERPIRFESRTLNSAERWYSQFKKEVLTILHCLTTFQAYLFGRRFILRIDPTNVAGTLKNYRPIDPTVGRWVGFIWQLDYKIERIAGIRNEADGLSRVCITPEGVEDAEPIDAFLEYEEETLAVDNEMMAEECASGELLIRTLEKGAPTIVAELREGPVITRGRQEEKDLWGAMVGSKEELIAMAVEVDARDNLSGFVAAVARKKKTGRSVADWIEDFYLRHPFIKRFIEDNVTKFVNQEVLGMVKRLCVPIKLIEPYHPEANVPVEKGHRTLKNTIAKLAADNLGSWPRYLKQTVFSENMTPKRTTGCILAELWYGREIDFPVEALIPAWNRLDDDPRMTTEELIEARCQQVLRNEEVMEGIANRVQDSRMRDKARWDQVKNVRKEPLQLGETVLLRNSALESTWSGQLGRRFKGPYRVAKRVGLNTFELY</sequence>
<feature type="domain" description="Integrase catalytic" evidence="7">
    <location>
        <begin position="2125"/>
        <end position="2290"/>
    </location>
</feature>
<keyword evidence="3" id="KW-0540">Nuclease</keyword>
<dbReference type="InterPro" id="IPR043128">
    <property type="entry name" value="Rev_trsase/Diguanyl_cyclase"/>
</dbReference>
<name>A0A388M727_CHABU</name>
<feature type="compositionally biased region" description="Basic and acidic residues" evidence="6">
    <location>
        <begin position="1416"/>
        <end position="1430"/>
    </location>
</feature>
<dbReference type="GO" id="GO:0015074">
    <property type="term" value="P:DNA integration"/>
    <property type="evidence" value="ECO:0007669"/>
    <property type="project" value="InterPro"/>
</dbReference>
<evidence type="ECO:0000313" key="8">
    <source>
        <dbReference type="EMBL" id="GBG90336.1"/>
    </source>
</evidence>
<dbReference type="OrthoDB" id="2013610at2759"/>
<dbReference type="InterPro" id="IPR050951">
    <property type="entry name" value="Retrovirus_Pol_polyprotein"/>
</dbReference>
<dbReference type="InterPro" id="IPR012337">
    <property type="entry name" value="RNaseH-like_sf"/>
</dbReference>
<dbReference type="Gene3D" id="1.10.340.70">
    <property type="match status" value="1"/>
</dbReference>
<evidence type="ECO:0000313" key="9">
    <source>
        <dbReference type="Proteomes" id="UP000265515"/>
    </source>
</evidence>
<dbReference type="InterPro" id="IPR000477">
    <property type="entry name" value="RT_dom"/>
</dbReference>
<feature type="region of interest" description="Disordered" evidence="6">
    <location>
        <begin position="1403"/>
        <end position="1431"/>
    </location>
</feature>
<keyword evidence="5" id="KW-0511">Multifunctional enzyme</keyword>
<dbReference type="FunFam" id="3.30.70.270:FF:000020">
    <property type="entry name" value="Transposon Tf2-6 polyprotein-like Protein"/>
    <property type="match status" value="2"/>
</dbReference>
<dbReference type="CDD" id="cd01647">
    <property type="entry name" value="RT_LTR"/>
    <property type="match status" value="1"/>
</dbReference>
<dbReference type="SUPFAM" id="SSF56672">
    <property type="entry name" value="DNA/RNA polymerases"/>
    <property type="match status" value="2"/>
</dbReference>